<evidence type="ECO:0000256" key="1">
    <source>
        <dbReference type="ARBA" id="ARBA00002734"/>
    </source>
</evidence>
<evidence type="ECO:0000256" key="3">
    <source>
        <dbReference type="ARBA" id="ARBA00004752"/>
    </source>
</evidence>
<comment type="similarity">
    <text evidence="4 17">Belongs to the MurCDEF family.</text>
</comment>
<name>A0A412AWY2_9FIRM</name>
<protein>
    <recommendedName>
        <fullName evidence="6 17">UDP-N-acetylmuramoylalanine--D-glutamate ligase</fullName>
        <ecNumber evidence="5 17">6.3.2.9</ecNumber>
    </recommendedName>
    <alternativeName>
        <fullName evidence="15 17">D-glutamic acid-adding enzyme</fullName>
    </alternativeName>
    <alternativeName>
        <fullName evidence="14 17">UDP-N-acetylmuramoyl-L-alanyl-D-glutamate synthetase</fullName>
    </alternativeName>
</protein>
<evidence type="ECO:0000256" key="18">
    <source>
        <dbReference type="RuleBase" id="RU003664"/>
    </source>
</evidence>
<evidence type="ECO:0000256" key="2">
    <source>
        <dbReference type="ARBA" id="ARBA00004496"/>
    </source>
</evidence>
<dbReference type="Gene3D" id="3.40.50.720">
    <property type="entry name" value="NAD(P)-binding Rossmann-like Domain"/>
    <property type="match status" value="1"/>
</dbReference>
<evidence type="ECO:0000259" key="19">
    <source>
        <dbReference type="Pfam" id="PF02875"/>
    </source>
</evidence>
<evidence type="ECO:0000313" key="22">
    <source>
        <dbReference type="Proteomes" id="UP000284751"/>
    </source>
</evidence>
<dbReference type="GO" id="GO:0008360">
    <property type="term" value="P:regulation of cell shape"/>
    <property type="evidence" value="ECO:0007669"/>
    <property type="project" value="UniProtKB-KW"/>
</dbReference>
<dbReference type="AlphaFoldDB" id="A0A412AWY2"/>
<evidence type="ECO:0000256" key="7">
    <source>
        <dbReference type="ARBA" id="ARBA00022490"/>
    </source>
</evidence>
<evidence type="ECO:0000259" key="20">
    <source>
        <dbReference type="Pfam" id="PF08245"/>
    </source>
</evidence>
<dbReference type="Proteomes" id="UP000284751">
    <property type="component" value="Unassembled WGS sequence"/>
</dbReference>
<dbReference type="HAMAP" id="MF_00639">
    <property type="entry name" value="MurD"/>
    <property type="match status" value="1"/>
</dbReference>
<evidence type="ECO:0000256" key="13">
    <source>
        <dbReference type="ARBA" id="ARBA00023316"/>
    </source>
</evidence>
<dbReference type="GO" id="GO:0009252">
    <property type="term" value="P:peptidoglycan biosynthetic process"/>
    <property type="evidence" value="ECO:0007669"/>
    <property type="project" value="UniProtKB-UniRule"/>
</dbReference>
<feature type="domain" description="Mur ligase central" evidence="20">
    <location>
        <begin position="151"/>
        <end position="328"/>
    </location>
</feature>
<dbReference type="GO" id="GO:0005524">
    <property type="term" value="F:ATP binding"/>
    <property type="evidence" value="ECO:0007669"/>
    <property type="project" value="UniProtKB-UniRule"/>
</dbReference>
<evidence type="ECO:0000256" key="10">
    <source>
        <dbReference type="ARBA" id="ARBA00022840"/>
    </source>
</evidence>
<evidence type="ECO:0000256" key="12">
    <source>
        <dbReference type="ARBA" id="ARBA00022984"/>
    </source>
</evidence>
<reference evidence="21 22" key="1">
    <citation type="submission" date="2018-08" db="EMBL/GenBank/DDBJ databases">
        <title>A genome reference for cultivated species of the human gut microbiota.</title>
        <authorList>
            <person name="Zou Y."/>
            <person name="Xue W."/>
            <person name="Luo G."/>
        </authorList>
    </citation>
    <scope>NUCLEOTIDE SEQUENCE [LARGE SCALE GENOMIC DNA]</scope>
    <source>
        <strain evidence="21 22">AF28-26</strain>
    </source>
</reference>
<dbReference type="GO" id="GO:0051301">
    <property type="term" value="P:cell division"/>
    <property type="evidence" value="ECO:0007669"/>
    <property type="project" value="UniProtKB-KW"/>
</dbReference>
<dbReference type="Gene3D" id="3.40.1190.10">
    <property type="entry name" value="Mur-like, catalytic domain"/>
    <property type="match status" value="1"/>
</dbReference>
<dbReference type="Pfam" id="PF08245">
    <property type="entry name" value="Mur_ligase_M"/>
    <property type="match status" value="1"/>
</dbReference>
<dbReference type="PANTHER" id="PTHR43692:SF1">
    <property type="entry name" value="UDP-N-ACETYLMURAMOYLALANINE--D-GLUTAMATE LIGASE"/>
    <property type="match status" value="1"/>
</dbReference>
<dbReference type="Gene3D" id="3.90.190.20">
    <property type="entry name" value="Mur ligase, C-terminal domain"/>
    <property type="match status" value="1"/>
</dbReference>
<evidence type="ECO:0000256" key="5">
    <source>
        <dbReference type="ARBA" id="ARBA00012212"/>
    </source>
</evidence>
<keyword evidence="8 17" id="KW-0436">Ligase</keyword>
<dbReference type="InterPro" id="IPR036615">
    <property type="entry name" value="Mur_ligase_C_dom_sf"/>
</dbReference>
<dbReference type="EMBL" id="QRTC01000030">
    <property type="protein sequence ID" value="RGQ40187.1"/>
    <property type="molecule type" value="Genomic_DNA"/>
</dbReference>
<evidence type="ECO:0000256" key="6">
    <source>
        <dbReference type="ARBA" id="ARBA00015655"/>
    </source>
</evidence>
<evidence type="ECO:0000256" key="4">
    <source>
        <dbReference type="ARBA" id="ARBA00010416"/>
    </source>
</evidence>
<keyword evidence="10 17" id="KW-0067">ATP-binding</keyword>
<dbReference type="SUPFAM" id="SSF53244">
    <property type="entry name" value="MurD-like peptide ligases, peptide-binding domain"/>
    <property type="match status" value="1"/>
</dbReference>
<organism evidence="21 22">
    <name type="scientific">[Clostridium] leptum</name>
    <dbReference type="NCBI Taxonomy" id="1535"/>
    <lineage>
        <taxon>Bacteria</taxon>
        <taxon>Bacillati</taxon>
        <taxon>Bacillota</taxon>
        <taxon>Clostridia</taxon>
        <taxon>Eubacteriales</taxon>
        <taxon>Oscillospiraceae</taxon>
        <taxon>Oscillospiraceae incertae sedis</taxon>
    </lineage>
</organism>
<dbReference type="NCBIfam" id="TIGR01087">
    <property type="entry name" value="murD"/>
    <property type="match status" value="1"/>
</dbReference>
<evidence type="ECO:0000256" key="15">
    <source>
        <dbReference type="ARBA" id="ARBA00032324"/>
    </source>
</evidence>
<evidence type="ECO:0000256" key="16">
    <source>
        <dbReference type="ARBA" id="ARBA00047632"/>
    </source>
</evidence>
<proteinExistence type="inferred from homology"/>
<comment type="function">
    <text evidence="1 17 18">Cell wall formation. Catalyzes the addition of glutamate to the nucleotide precursor UDP-N-acetylmuramoyl-L-alanine (UMA).</text>
</comment>
<evidence type="ECO:0000256" key="8">
    <source>
        <dbReference type="ARBA" id="ARBA00022598"/>
    </source>
</evidence>
<dbReference type="GO" id="GO:0005737">
    <property type="term" value="C:cytoplasm"/>
    <property type="evidence" value="ECO:0007669"/>
    <property type="project" value="UniProtKB-SubCell"/>
</dbReference>
<sequence>MGMVALSSKNSIIVMLEIFKKPNPNFRRVIMITNAKDFYASIQGKRVAFCGIGGSNLPLISIFQKKGAVVLACDKRDREKLGETGEKLENQGVELHLGEAYLKNLNADIIFRTPGMPYYLPELVRAREQGVVVTSEMEVFFDLCPCRIYAVTGSDGKTTTTTIISEMLKAAGKTVHLGGNIGCPLLPKVEEIRKDDVAVVELSSFQLISMRKSPDVAVVTNLAPNHLDIHKDMQEYIDAKKNIILHQNAFGRAVLNLDNEITRGLAPLVRGELSYFTRRHTTDRGVCLNGGAICHLRNGVVTRIMDVKDIRIPGNHNVENYMAAIAAVWGEVLPEQMRQVAESFPGVEHRAEFVRNVDGADYYNDSIASSPTRTISGTLSLYSQKIILIAGGYDKKIPYDAMGPVVNEKVKLLILMGNTADKIQSAVTKAENYDPEAIRIIRVENMEEAVETAHRLAQKGDVVSLSPASASFDLYPNFAARGNHFKQLVNAL</sequence>
<evidence type="ECO:0000256" key="9">
    <source>
        <dbReference type="ARBA" id="ARBA00022741"/>
    </source>
</evidence>
<dbReference type="Pfam" id="PF21799">
    <property type="entry name" value="MurD-like_N"/>
    <property type="match status" value="1"/>
</dbReference>
<comment type="caution">
    <text evidence="21">The sequence shown here is derived from an EMBL/GenBank/DDBJ whole genome shotgun (WGS) entry which is preliminary data.</text>
</comment>
<keyword evidence="13 17" id="KW-0961">Cell wall biogenesis/degradation</keyword>
<dbReference type="SUPFAM" id="SSF51984">
    <property type="entry name" value="MurCD N-terminal domain"/>
    <property type="match status" value="1"/>
</dbReference>
<dbReference type="InterPro" id="IPR005762">
    <property type="entry name" value="MurD"/>
</dbReference>
<evidence type="ECO:0000256" key="14">
    <source>
        <dbReference type="ARBA" id="ARBA00030398"/>
    </source>
</evidence>
<dbReference type="GO" id="GO:0008764">
    <property type="term" value="F:UDP-N-acetylmuramoylalanine-D-glutamate ligase activity"/>
    <property type="evidence" value="ECO:0007669"/>
    <property type="project" value="UniProtKB-UniRule"/>
</dbReference>
<dbReference type="SUPFAM" id="SSF53623">
    <property type="entry name" value="MurD-like peptide ligases, catalytic domain"/>
    <property type="match status" value="1"/>
</dbReference>
<keyword evidence="17 18" id="KW-0132">Cell division</keyword>
<dbReference type="InterPro" id="IPR036565">
    <property type="entry name" value="Mur-like_cat_sf"/>
</dbReference>
<accession>A0A412AWY2</accession>
<evidence type="ECO:0000256" key="11">
    <source>
        <dbReference type="ARBA" id="ARBA00022960"/>
    </source>
</evidence>
<dbReference type="EC" id="6.3.2.9" evidence="5 17"/>
<comment type="pathway">
    <text evidence="3 17 18">Cell wall biogenesis; peptidoglycan biosynthesis.</text>
</comment>
<dbReference type="Pfam" id="PF02875">
    <property type="entry name" value="Mur_ligase_C"/>
    <property type="match status" value="1"/>
</dbReference>
<keyword evidence="12 17" id="KW-0573">Peptidoglycan synthesis</keyword>
<comment type="subcellular location">
    <subcellularLocation>
        <location evidence="2 17 18">Cytoplasm</location>
    </subcellularLocation>
</comment>
<keyword evidence="9 17" id="KW-0547">Nucleotide-binding</keyword>
<gene>
    <name evidence="17" type="primary">murD</name>
    <name evidence="21" type="ORF">DWY99_08300</name>
</gene>
<dbReference type="GO" id="GO:0071555">
    <property type="term" value="P:cell wall organization"/>
    <property type="evidence" value="ECO:0007669"/>
    <property type="project" value="UniProtKB-KW"/>
</dbReference>
<dbReference type="InterPro" id="IPR004101">
    <property type="entry name" value="Mur_ligase_C"/>
</dbReference>
<dbReference type="UniPathway" id="UPA00219"/>
<evidence type="ECO:0000256" key="17">
    <source>
        <dbReference type="HAMAP-Rule" id="MF_00639"/>
    </source>
</evidence>
<dbReference type="PANTHER" id="PTHR43692">
    <property type="entry name" value="UDP-N-ACETYLMURAMOYLALANINE--D-GLUTAMATE LIGASE"/>
    <property type="match status" value="1"/>
</dbReference>
<feature type="domain" description="Mur ligase C-terminal" evidence="19">
    <location>
        <begin position="349"/>
        <end position="468"/>
    </location>
</feature>
<dbReference type="InterPro" id="IPR013221">
    <property type="entry name" value="Mur_ligase_cen"/>
</dbReference>
<keyword evidence="17 18" id="KW-0131">Cell cycle</keyword>
<evidence type="ECO:0000313" key="21">
    <source>
        <dbReference type="EMBL" id="RGQ40187.1"/>
    </source>
</evidence>
<keyword evidence="11 17" id="KW-0133">Cell shape</keyword>
<keyword evidence="7 17" id="KW-0963">Cytoplasm</keyword>
<feature type="binding site" evidence="17">
    <location>
        <begin position="153"/>
        <end position="159"/>
    </location>
    <ligand>
        <name>ATP</name>
        <dbReference type="ChEBI" id="CHEBI:30616"/>
    </ligand>
</feature>
<comment type="catalytic activity">
    <reaction evidence="16 17 18">
        <text>UDP-N-acetyl-alpha-D-muramoyl-L-alanine + D-glutamate + ATP = UDP-N-acetyl-alpha-D-muramoyl-L-alanyl-D-glutamate + ADP + phosphate + H(+)</text>
        <dbReference type="Rhea" id="RHEA:16429"/>
        <dbReference type="ChEBI" id="CHEBI:15378"/>
        <dbReference type="ChEBI" id="CHEBI:29986"/>
        <dbReference type="ChEBI" id="CHEBI:30616"/>
        <dbReference type="ChEBI" id="CHEBI:43474"/>
        <dbReference type="ChEBI" id="CHEBI:83898"/>
        <dbReference type="ChEBI" id="CHEBI:83900"/>
        <dbReference type="ChEBI" id="CHEBI:456216"/>
        <dbReference type="EC" id="6.3.2.9"/>
    </reaction>
</comment>